<evidence type="ECO:0000256" key="3">
    <source>
        <dbReference type="ARBA" id="ARBA00023136"/>
    </source>
</evidence>
<proteinExistence type="predicted"/>
<gene>
    <name evidence="6" type="ORF">AFCDBAGC_1122</name>
</gene>
<evidence type="ECO:0000313" key="7">
    <source>
        <dbReference type="Proteomes" id="UP001055117"/>
    </source>
</evidence>
<feature type="transmembrane region" description="Helical" evidence="4">
    <location>
        <begin position="348"/>
        <end position="373"/>
    </location>
</feature>
<dbReference type="Pfam" id="PF06779">
    <property type="entry name" value="MFS_4"/>
    <property type="match status" value="1"/>
</dbReference>
<feature type="transmembrane region" description="Helical" evidence="4">
    <location>
        <begin position="312"/>
        <end position="336"/>
    </location>
</feature>
<dbReference type="InterPro" id="IPR020846">
    <property type="entry name" value="MFS_dom"/>
</dbReference>
<dbReference type="Gene3D" id="1.20.1250.20">
    <property type="entry name" value="MFS general substrate transporter like domains"/>
    <property type="match status" value="2"/>
</dbReference>
<evidence type="ECO:0000256" key="1">
    <source>
        <dbReference type="ARBA" id="ARBA00022692"/>
    </source>
</evidence>
<evidence type="ECO:0000313" key="6">
    <source>
        <dbReference type="EMBL" id="GJD43270.1"/>
    </source>
</evidence>
<evidence type="ECO:0000256" key="4">
    <source>
        <dbReference type="SAM" id="Phobius"/>
    </source>
</evidence>
<keyword evidence="2 4" id="KW-1133">Transmembrane helix</keyword>
<dbReference type="SUPFAM" id="SSF103473">
    <property type="entry name" value="MFS general substrate transporter"/>
    <property type="match status" value="1"/>
</dbReference>
<dbReference type="InterPro" id="IPR036259">
    <property type="entry name" value="MFS_trans_sf"/>
</dbReference>
<comment type="caution">
    <text evidence="6">The sequence shown here is derived from an EMBL/GenBank/DDBJ whole genome shotgun (WGS) entry which is preliminary data.</text>
</comment>
<protein>
    <recommendedName>
        <fullName evidence="5">Major facilitator superfamily (MFS) profile domain-containing protein</fullName>
    </recommendedName>
</protein>
<feature type="transmembrane region" description="Helical" evidence="4">
    <location>
        <begin position="21"/>
        <end position="43"/>
    </location>
</feature>
<feature type="transmembrane region" description="Helical" evidence="4">
    <location>
        <begin position="150"/>
        <end position="172"/>
    </location>
</feature>
<evidence type="ECO:0000259" key="5">
    <source>
        <dbReference type="PROSITE" id="PS50850"/>
    </source>
</evidence>
<sequence>MAVPTSLQPGPLPTSADGRRAWRAVASASCASLVGIGLARFAYTPLLPAIIDGGWFPASTAAYLGAANLAGYLAGALLGRRLAARTRVPTVLRGMMGLATVAFFACAFPLSVAWFFAWRFASGFAGGALMVLAAPAVLPHVPPGKRGLAGGLIFMGIGAGVAASGTLVPLLLQGGLRQAWFGLGALSALVTLLGWRCWPSEAPAPARVGARSAPSRSPGRATLRALYAEYALNAAAWVPHMLFLVDLVARGLGRGIQAGSHYWVLFGLGATVGPILVGHLADRVGFGTALRLAFLVEAGAVAIPALGLGEPWLVLSSVTVGAFVTGTVPLMLGRIGELLPDDPERQKAAWSVATVAFALFQAGAAYGLSFVFAHTGGDYALLFALGAAAMVLALAIDLATAQATRRAATASRH</sequence>
<dbReference type="EMBL" id="BPQG01000010">
    <property type="protein sequence ID" value="GJD43270.1"/>
    <property type="molecule type" value="Genomic_DNA"/>
</dbReference>
<feature type="transmembrane region" description="Helical" evidence="4">
    <location>
        <begin position="261"/>
        <end position="281"/>
    </location>
</feature>
<dbReference type="PANTHER" id="PTHR23537">
    <property type="match status" value="1"/>
</dbReference>
<dbReference type="RefSeq" id="WP_238271300.1">
    <property type="nucleotide sequence ID" value="NZ_BPQG01000010.1"/>
</dbReference>
<dbReference type="InterPro" id="IPR010645">
    <property type="entry name" value="MFS_4"/>
</dbReference>
<feature type="transmembrane region" description="Helical" evidence="4">
    <location>
        <begin position="55"/>
        <end position="78"/>
    </location>
</feature>
<feature type="transmembrane region" description="Helical" evidence="4">
    <location>
        <begin position="379"/>
        <end position="399"/>
    </location>
</feature>
<feature type="domain" description="Major facilitator superfamily (MFS) profile" evidence="5">
    <location>
        <begin position="23"/>
        <end position="405"/>
    </location>
</feature>
<accession>A0ABQ4QEM1</accession>
<dbReference type="Proteomes" id="UP001055117">
    <property type="component" value="Unassembled WGS sequence"/>
</dbReference>
<dbReference type="PANTHER" id="PTHR23537:SF1">
    <property type="entry name" value="SUGAR TRANSPORTER"/>
    <property type="match status" value="1"/>
</dbReference>
<keyword evidence="1 4" id="KW-0812">Transmembrane</keyword>
<evidence type="ECO:0000256" key="2">
    <source>
        <dbReference type="ARBA" id="ARBA00022989"/>
    </source>
</evidence>
<feature type="transmembrane region" description="Helical" evidence="4">
    <location>
        <begin position="90"/>
        <end position="110"/>
    </location>
</feature>
<organism evidence="6 7">
    <name type="scientific">Methylobacterium cerastii</name>
    <dbReference type="NCBI Taxonomy" id="932741"/>
    <lineage>
        <taxon>Bacteria</taxon>
        <taxon>Pseudomonadati</taxon>
        <taxon>Pseudomonadota</taxon>
        <taxon>Alphaproteobacteria</taxon>
        <taxon>Hyphomicrobiales</taxon>
        <taxon>Methylobacteriaceae</taxon>
        <taxon>Methylobacterium</taxon>
    </lineage>
</organism>
<name>A0ABQ4QEM1_9HYPH</name>
<keyword evidence="3 4" id="KW-0472">Membrane</keyword>
<dbReference type="PROSITE" id="PS50850">
    <property type="entry name" value="MFS"/>
    <property type="match status" value="1"/>
</dbReference>
<feature type="transmembrane region" description="Helical" evidence="4">
    <location>
        <begin position="178"/>
        <end position="198"/>
    </location>
</feature>
<reference evidence="6 7" key="1">
    <citation type="journal article" date="2021" name="Front. Microbiol.">
        <title>Comprehensive Comparative Genomics and Phenotyping of Methylobacterium Species.</title>
        <authorList>
            <person name="Alessa O."/>
            <person name="Ogura Y."/>
            <person name="Fujitani Y."/>
            <person name="Takami H."/>
            <person name="Hayashi T."/>
            <person name="Sahin N."/>
            <person name="Tani A."/>
        </authorList>
    </citation>
    <scope>NUCLEOTIDE SEQUENCE [LARGE SCALE GENOMIC DNA]</scope>
    <source>
        <strain evidence="6 7">DSM 23679</strain>
    </source>
</reference>
<feature type="transmembrane region" description="Helical" evidence="4">
    <location>
        <begin position="288"/>
        <end position="306"/>
    </location>
</feature>
<feature type="transmembrane region" description="Helical" evidence="4">
    <location>
        <begin position="230"/>
        <end position="249"/>
    </location>
</feature>
<keyword evidence="7" id="KW-1185">Reference proteome</keyword>